<dbReference type="PANTHER" id="PTHR11085">
    <property type="entry name" value="NAD-DEPENDENT PROTEIN DEACYLASE SIRTUIN-5, MITOCHONDRIAL-RELATED"/>
    <property type="match status" value="1"/>
</dbReference>
<dbReference type="AlphaFoldDB" id="A0A1I5TJU8"/>
<gene>
    <name evidence="6" type="ORF">SAMN05216234_14510</name>
</gene>
<keyword evidence="4" id="KW-0862">Zinc</keyword>
<evidence type="ECO:0000256" key="3">
    <source>
        <dbReference type="ARBA" id="ARBA00023027"/>
    </source>
</evidence>
<protein>
    <recommendedName>
        <fullName evidence="1">protein acetyllysine N-acetyltransferase</fullName>
        <ecNumber evidence="1">2.3.1.286</ecNumber>
    </recommendedName>
</protein>
<dbReference type="PANTHER" id="PTHR11085:SF4">
    <property type="entry name" value="NAD-DEPENDENT PROTEIN DEACYLASE"/>
    <property type="match status" value="1"/>
</dbReference>
<dbReference type="Pfam" id="PF02146">
    <property type="entry name" value="SIR2"/>
    <property type="match status" value="1"/>
</dbReference>
<dbReference type="GO" id="GO:0017136">
    <property type="term" value="F:histone deacetylase activity, NAD-dependent"/>
    <property type="evidence" value="ECO:0007669"/>
    <property type="project" value="TreeGrafter"/>
</dbReference>
<dbReference type="EMBL" id="FOXB01000045">
    <property type="protein sequence ID" value="SFP83339.1"/>
    <property type="molecule type" value="Genomic_DNA"/>
</dbReference>
<evidence type="ECO:0000256" key="2">
    <source>
        <dbReference type="ARBA" id="ARBA00022679"/>
    </source>
</evidence>
<keyword evidence="7" id="KW-1185">Reference proteome</keyword>
<dbReference type="InterPro" id="IPR050134">
    <property type="entry name" value="NAD-dep_sirtuin_deacylases"/>
</dbReference>
<name>A0A1I5TJU8_9BACT</name>
<feature type="active site" description="Proton acceptor" evidence="4">
    <location>
        <position position="110"/>
    </location>
</feature>
<dbReference type="RefSeq" id="WP_092913830.1">
    <property type="nucleotide sequence ID" value="NZ_FOXB01000045.1"/>
</dbReference>
<dbReference type="InterPro" id="IPR003000">
    <property type="entry name" value="Sirtuin"/>
</dbReference>
<keyword evidence="2" id="KW-0808">Transferase</keyword>
<accession>A0A1I5TJU8</accession>
<reference evidence="6 7" key="1">
    <citation type="submission" date="2016-10" db="EMBL/GenBank/DDBJ databases">
        <authorList>
            <person name="de Groot N.N."/>
        </authorList>
    </citation>
    <scope>NUCLEOTIDE SEQUENCE [LARGE SCALE GENOMIC DNA]</scope>
    <source>
        <strain evidence="6 7">EP1-55-1</strain>
    </source>
</reference>
<dbReference type="Gene3D" id="3.30.1600.10">
    <property type="entry name" value="SIR2/SIRT2 'Small Domain"/>
    <property type="match status" value="1"/>
</dbReference>
<keyword evidence="3" id="KW-0520">NAD</keyword>
<feature type="binding site" evidence="4">
    <location>
        <position position="118"/>
    </location>
    <ligand>
        <name>Zn(2+)</name>
        <dbReference type="ChEBI" id="CHEBI:29105"/>
    </ligand>
</feature>
<sequence>MQKKIIFFSGAGISAPSGIKTFRDADGLWENHKIEDVCNFNTWKKIFELVHKFYNARRVQLKDVKPNEGHFGVRRVFEKYGKENVVNITQNVDDLFEQAGFQNDEILHVHGELTKMQCFACGNVWDIGYNEFDISKDRCPKCNSLKGVKPKIVFFNESAPLYREMMKYFDHLSNPNTILVVIGTMGNVVPIAYLIGNTPAKKILCNKEPSEHLPEHLFDKIYYESIEDAMAKIEDDICSWWE</sequence>
<dbReference type="STRING" id="223786.SAMN05216234_14510"/>
<dbReference type="GO" id="GO:0046872">
    <property type="term" value="F:metal ion binding"/>
    <property type="evidence" value="ECO:0007669"/>
    <property type="project" value="UniProtKB-KW"/>
</dbReference>
<dbReference type="InterPro" id="IPR026590">
    <property type="entry name" value="Ssirtuin_cat_dom"/>
</dbReference>
<dbReference type="Gene3D" id="3.40.50.1220">
    <property type="entry name" value="TPP-binding domain"/>
    <property type="match status" value="1"/>
</dbReference>
<feature type="domain" description="Deacetylase sirtuin-type" evidence="5">
    <location>
        <begin position="1"/>
        <end position="241"/>
    </location>
</feature>
<feature type="binding site" evidence="4">
    <location>
        <position position="142"/>
    </location>
    <ligand>
        <name>Zn(2+)</name>
        <dbReference type="ChEBI" id="CHEBI:29105"/>
    </ligand>
</feature>
<evidence type="ECO:0000313" key="6">
    <source>
        <dbReference type="EMBL" id="SFP83339.1"/>
    </source>
</evidence>
<evidence type="ECO:0000313" key="7">
    <source>
        <dbReference type="Proteomes" id="UP000199227"/>
    </source>
</evidence>
<evidence type="ECO:0000256" key="4">
    <source>
        <dbReference type="PROSITE-ProRule" id="PRU00236"/>
    </source>
</evidence>
<dbReference type="InterPro" id="IPR026591">
    <property type="entry name" value="Sirtuin_cat_small_dom_sf"/>
</dbReference>
<dbReference type="EC" id="2.3.1.286" evidence="1"/>
<feature type="binding site" evidence="4">
    <location>
        <position position="139"/>
    </location>
    <ligand>
        <name>Zn(2+)</name>
        <dbReference type="ChEBI" id="CHEBI:29105"/>
    </ligand>
</feature>
<evidence type="ECO:0000259" key="5">
    <source>
        <dbReference type="PROSITE" id="PS50305"/>
    </source>
</evidence>
<dbReference type="InterPro" id="IPR029035">
    <property type="entry name" value="DHS-like_NAD/FAD-binding_dom"/>
</dbReference>
<proteinExistence type="predicted"/>
<feature type="binding site" evidence="4">
    <location>
        <position position="121"/>
    </location>
    <ligand>
        <name>Zn(2+)</name>
        <dbReference type="ChEBI" id="CHEBI:29105"/>
    </ligand>
</feature>
<organism evidence="6 7">
    <name type="scientific">Hydrogenimonas thermophila</name>
    <dbReference type="NCBI Taxonomy" id="223786"/>
    <lineage>
        <taxon>Bacteria</taxon>
        <taxon>Pseudomonadati</taxon>
        <taxon>Campylobacterota</taxon>
        <taxon>Epsilonproteobacteria</taxon>
        <taxon>Campylobacterales</taxon>
        <taxon>Hydrogenimonadaceae</taxon>
        <taxon>Hydrogenimonas</taxon>
    </lineage>
</organism>
<dbReference type="SUPFAM" id="SSF52467">
    <property type="entry name" value="DHS-like NAD/FAD-binding domain"/>
    <property type="match status" value="1"/>
</dbReference>
<dbReference type="GO" id="GO:0070403">
    <property type="term" value="F:NAD+ binding"/>
    <property type="evidence" value="ECO:0007669"/>
    <property type="project" value="InterPro"/>
</dbReference>
<dbReference type="PROSITE" id="PS50305">
    <property type="entry name" value="SIRTUIN"/>
    <property type="match status" value="1"/>
</dbReference>
<dbReference type="OrthoDB" id="9800582at2"/>
<evidence type="ECO:0000256" key="1">
    <source>
        <dbReference type="ARBA" id="ARBA00012928"/>
    </source>
</evidence>
<keyword evidence="4" id="KW-0479">Metal-binding</keyword>
<dbReference type="Proteomes" id="UP000199227">
    <property type="component" value="Unassembled WGS sequence"/>
</dbReference>